<dbReference type="OrthoDB" id="25408at2759"/>
<dbReference type="Pfam" id="PF10429">
    <property type="entry name" value="Mtr2"/>
    <property type="match status" value="1"/>
</dbReference>
<dbReference type="PROSITE" id="PS50177">
    <property type="entry name" value="NTF2_DOMAIN"/>
    <property type="match status" value="1"/>
</dbReference>
<proteinExistence type="predicted"/>
<comment type="caution">
    <text evidence="2">The sequence shown here is derived from an EMBL/GenBank/DDBJ whole genome shotgun (WGS) entry which is preliminary data.</text>
</comment>
<dbReference type="AlphaFoldDB" id="A0A2S5B8L4"/>
<evidence type="ECO:0000313" key="2">
    <source>
        <dbReference type="EMBL" id="POY73105.1"/>
    </source>
</evidence>
<dbReference type="GO" id="GO:0006913">
    <property type="term" value="P:nucleocytoplasmic transport"/>
    <property type="evidence" value="ECO:0007669"/>
    <property type="project" value="InterPro"/>
</dbReference>
<dbReference type="Gene3D" id="3.10.450.50">
    <property type="match status" value="1"/>
</dbReference>
<dbReference type="Proteomes" id="UP000237144">
    <property type="component" value="Unassembled WGS sequence"/>
</dbReference>
<protein>
    <recommendedName>
        <fullName evidence="1">NTF2 domain-containing protein</fullName>
    </recommendedName>
</protein>
<accession>A0A2S5B8L4</accession>
<dbReference type="EMBL" id="PJQD01000041">
    <property type="protein sequence ID" value="POY73105.1"/>
    <property type="molecule type" value="Genomic_DNA"/>
</dbReference>
<evidence type="ECO:0000259" key="1">
    <source>
        <dbReference type="PROSITE" id="PS50177"/>
    </source>
</evidence>
<dbReference type="InterPro" id="IPR018222">
    <property type="entry name" value="Nuclear_transport_factor_2_euk"/>
</dbReference>
<feature type="domain" description="NTF2" evidence="1">
    <location>
        <begin position="20"/>
        <end position="159"/>
    </location>
</feature>
<reference evidence="2 3" key="1">
    <citation type="journal article" date="2018" name="Front. Microbiol.">
        <title>Prospects for Fungal Bioremediation of Acidic Radioactive Waste Sites: Characterization and Genome Sequence of Rhodotorula taiwanensis MD1149.</title>
        <authorList>
            <person name="Tkavc R."/>
            <person name="Matrosova V.Y."/>
            <person name="Grichenko O.E."/>
            <person name="Gostincar C."/>
            <person name="Volpe R.P."/>
            <person name="Klimenkova P."/>
            <person name="Gaidamakova E.K."/>
            <person name="Zhou C.E."/>
            <person name="Stewart B.J."/>
            <person name="Lyman M.G."/>
            <person name="Malfatti S.A."/>
            <person name="Rubinfeld B."/>
            <person name="Courtot M."/>
            <person name="Singh J."/>
            <person name="Dalgard C.L."/>
            <person name="Hamilton T."/>
            <person name="Frey K.G."/>
            <person name="Gunde-Cimerman N."/>
            <person name="Dugan L."/>
            <person name="Daly M.J."/>
        </authorList>
    </citation>
    <scope>NUCLEOTIDE SEQUENCE [LARGE SCALE GENOMIC DNA]</scope>
    <source>
        <strain evidence="2 3">MD1149</strain>
    </source>
</reference>
<dbReference type="InterPro" id="IPR032710">
    <property type="entry name" value="NTF2-like_dom_sf"/>
</dbReference>
<keyword evidence="3" id="KW-1185">Reference proteome</keyword>
<sequence length="160" mass="17015">MTVTQAPSSIEAIVANSTRVAEAFVNRYYAAQDLEPMERPAPVQQLYAPTARVTWNGNPIAYGDLPAFVQQMPKSAHEVQAFDCHPISGSANGASPPSLVVTVSGQVAHGPNPTPSAGSINSKNFDQLPRVFSQSFILVYVGPGQGEDGYAIASDSFRFC</sequence>
<dbReference type="InterPro" id="IPR019488">
    <property type="entry name" value="Nucl_pore_RNA_shuttling_Mtr2"/>
</dbReference>
<gene>
    <name evidence="2" type="ORF">BMF94_3843</name>
</gene>
<evidence type="ECO:0000313" key="3">
    <source>
        <dbReference type="Proteomes" id="UP000237144"/>
    </source>
</evidence>
<dbReference type="STRING" id="741276.A0A2S5B8L4"/>
<organism evidence="2 3">
    <name type="scientific">Rhodotorula taiwanensis</name>
    <dbReference type="NCBI Taxonomy" id="741276"/>
    <lineage>
        <taxon>Eukaryota</taxon>
        <taxon>Fungi</taxon>
        <taxon>Dikarya</taxon>
        <taxon>Basidiomycota</taxon>
        <taxon>Pucciniomycotina</taxon>
        <taxon>Microbotryomycetes</taxon>
        <taxon>Sporidiobolales</taxon>
        <taxon>Sporidiobolaceae</taxon>
        <taxon>Rhodotorula</taxon>
    </lineage>
</organism>
<dbReference type="SUPFAM" id="SSF54427">
    <property type="entry name" value="NTF2-like"/>
    <property type="match status" value="1"/>
</dbReference>
<name>A0A2S5B8L4_9BASI</name>
<dbReference type="PANTHER" id="PTHR12612">
    <property type="entry name" value="NUCLEAR TRANSPORT FACTOR 2"/>
    <property type="match status" value="1"/>
</dbReference>
<dbReference type="InterPro" id="IPR045875">
    <property type="entry name" value="NTF2"/>
</dbReference>